<dbReference type="SUPFAM" id="SSF56954">
    <property type="entry name" value="Outer membrane efflux proteins (OEP)"/>
    <property type="match status" value="1"/>
</dbReference>
<keyword evidence="4" id="KW-1134">Transmembrane beta strand</keyword>
<evidence type="ECO:0000256" key="5">
    <source>
        <dbReference type="ARBA" id="ARBA00022692"/>
    </source>
</evidence>
<comment type="caution">
    <text evidence="10">The sequence shown here is derived from an EMBL/GenBank/DDBJ whole genome shotgun (WGS) entry which is preliminary data.</text>
</comment>
<dbReference type="AlphaFoldDB" id="A0A4Z0FD55"/>
<gene>
    <name evidence="10" type="ORF">E4680_00025</name>
</gene>
<evidence type="ECO:0000313" key="11">
    <source>
        <dbReference type="Proteomes" id="UP000297890"/>
    </source>
</evidence>
<evidence type="ECO:0000256" key="3">
    <source>
        <dbReference type="ARBA" id="ARBA00022448"/>
    </source>
</evidence>
<dbReference type="EMBL" id="SRIO01000001">
    <property type="protein sequence ID" value="TFZ83975.1"/>
    <property type="molecule type" value="Genomic_DNA"/>
</dbReference>
<evidence type="ECO:0000256" key="7">
    <source>
        <dbReference type="ARBA" id="ARBA00023237"/>
    </source>
</evidence>
<dbReference type="Gene3D" id="1.20.1600.10">
    <property type="entry name" value="Outer membrane efflux proteins (OEP)"/>
    <property type="match status" value="1"/>
</dbReference>
<dbReference type="GO" id="GO:0009279">
    <property type="term" value="C:cell outer membrane"/>
    <property type="evidence" value="ECO:0007669"/>
    <property type="project" value="UniProtKB-SubCell"/>
</dbReference>
<feature type="signal peptide" evidence="9">
    <location>
        <begin position="1"/>
        <end position="26"/>
    </location>
</feature>
<reference evidence="10 11" key="1">
    <citation type="journal article" date="2019" name="ISME J.">
        <title>Candidatus Macondimonas diazotrophica, a novel gammaproteobacterial genus dominating crude-oil-contaminated coastal sediments.</title>
        <authorList>
            <person name="Karthikeyan S."/>
            <person name="Konstantinidis K."/>
        </authorList>
    </citation>
    <scope>NUCLEOTIDE SEQUENCE [LARGE SCALE GENOMIC DNA]</scope>
    <source>
        <strain evidence="10 11">KTK01</strain>
    </source>
</reference>
<dbReference type="PANTHER" id="PTHR30026">
    <property type="entry name" value="OUTER MEMBRANE PROTEIN TOLC"/>
    <property type="match status" value="1"/>
</dbReference>
<dbReference type="OrthoDB" id="9813458at2"/>
<evidence type="ECO:0008006" key="12">
    <source>
        <dbReference type="Google" id="ProtNLM"/>
    </source>
</evidence>
<feature type="coiled-coil region" evidence="8">
    <location>
        <begin position="162"/>
        <end position="189"/>
    </location>
</feature>
<feature type="chain" id="PRO_5021449067" description="Type I secretion protein TolC" evidence="9">
    <location>
        <begin position="27"/>
        <end position="474"/>
    </location>
</feature>
<evidence type="ECO:0000256" key="6">
    <source>
        <dbReference type="ARBA" id="ARBA00023136"/>
    </source>
</evidence>
<protein>
    <recommendedName>
        <fullName evidence="12">Type I secretion protein TolC</fullName>
    </recommendedName>
</protein>
<keyword evidence="8" id="KW-0175">Coiled coil</keyword>
<keyword evidence="9" id="KW-0732">Signal</keyword>
<dbReference type="GO" id="GO:1990281">
    <property type="term" value="C:efflux pump complex"/>
    <property type="evidence" value="ECO:0007669"/>
    <property type="project" value="TreeGrafter"/>
</dbReference>
<organism evidence="10 11">
    <name type="scientific">Candidatus Macondimonas diazotrophica</name>
    <dbReference type="NCBI Taxonomy" id="2305248"/>
    <lineage>
        <taxon>Bacteria</taxon>
        <taxon>Pseudomonadati</taxon>
        <taxon>Pseudomonadota</taxon>
        <taxon>Gammaproteobacteria</taxon>
        <taxon>Chromatiales</taxon>
        <taxon>Ectothiorhodospiraceae</taxon>
        <taxon>Candidatus Macondimonas</taxon>
    </lineage>
</organism>
<comment type="similarity">
    <text evidence="2">Belongs to the outer membrane factor (OMF) (TC 1.B.17) family.</text>
</comment>
<keyword evidence="7" id="KW-0998">Cell outer membrane</keyword>
<dbReference type="PANTHER" id="PTHR30026:SF20">
    <property type="entry name" value="OUTER MEMBRANE PROTEIN TOLC"/>
    <property type="match status" value="1"/>
</dbReference>
<dbReference type="Pfam" id="PF02321">
    <property type="entry name" value="OEP"/>
    <property type="match status" value="2"/>
</dbReference>
<evidence type="ECO:0000313" key="10">
    <source>
        <dbReference type="EMBL" id="TFZ83975.1"/>
    </source>
</evidence>
<keyword evidence="3" id="KW-0813">Transport</keyword>
<evidence type="ECO:0000256" key="9">
    <source>
        <dbReference type="SAM" id="SignalP"/>
    </source>
</evidence>
<evidence type="ECO:0000256" key="2">
    <source>
        <dbReference type="ARBA" id="ARBA00007613"/>
    </source>
</evidence>
<dbReference type="GO" id="GO:0015562">
    <property type="term" value="F:efflux transmembrane transporter activity"/>
    <property type="evidence" value="ECO:0007669"/>
    <property type="project" value="InterPro"/>
</dbReference>
<sequence>MTNRRSKVRTVACILLASTFSGPGWATGLADIYQLAQSRDAVYESARHRLAAVSTLNRQARGVLFPSIDLNGGVNRTWLEVDSDPAVLPGPPGAPPTLIDQSGSVDNADGWSYGVTLRQPIFVAEAIFRYGQAQRQVALAEVEFAIARQDLILRTASGYFQVLQAEQALATSQAELRALEQELARARKSFEVGTAAITDLNEAQARYDLVSAQVLQYEGDVAIARQALARIIGQSVPALKGPRADFPLEPPEPAEQAQWVDRARDSNLFRVASGLGVEVARAEVRARQGARLPTLFLVGNYDVQETRRPAFGGDVTRNETESRVVGVQLSVPLFRGGLLSAQVEEAAALYNQRKSDLVDAARGAELQASQAFIQLNTAIAQVRAFEQAVKSSMTAYESARRGREVGVRTAVDVLFALQQVYAAQQNLDSARLAYLLGRLNLQAAVGALDPADLAAIDNYLTSRAALSALPVRID</sequence>
<evidence type="ECO:0000256" key="8">
    <source>
        <dbReference type="SAM" id="Coils"/>
    </source>
</evidence>
<accession>A0A4Z0FD55</accession>
<dbReference type="GO" id="GO:0015288">
    <property type="term" value="F:porin activity"/>
    <property type="evidence" value="ECO:0007669"/>
    <property type="project" value="TreeGrafter"/>
</dbReference>
<comment type="subcellular location">
    <subcellularLocation>
        <location evidence="1">Cell outer membrane</location>
    </subcellularLocation>
</comment>
<dbReference type="NCBIfam" id="TIGR01844">
    <property type="entry name" value="type_I_sec_TolC"/>
    <property type="match status" value="1"/>
</dbReference>
<dbReference type="InterPro" id="IPR051906">
    <property type="entry name" value="TolC-like"/>
</dbReference>
<keyword evidence="5" id="KW-0812">Transmembrane</keyword>
<dbReference type="RefSeq" id="WP_135280335.1">
    <property type="nucleotide sequence ID" value="NZ_SRIO01000001.1"/>
</dbReference>
<dbReference type="Proteomes" id="UP000297890">
    <property type="component" value="Unassembled WGS sequence"/>
</dbReference>
<proteinExistence type="inferred from homology"/>
<keyword evidence="6" id="KW-0472">Membrane</keyword>
<keyword evidence="11" id="KW-1185">Reference proteome</keyword>
<evidence type="ECO:0000256" key="1">
    <source>
        <dbReference type="ARBA" id="ARBA00004442"/>
    </source>
</evidence>
<dbReference type="InterPro" id="IPR003423">
    <property type="entry name" value="OMP_efflux"/>
</dbReference>
<dbReference type="InterPro" id="IPR010130">
    <property type="entry name" value="T1SS_OMP_TolC"/>
</dbReference>
<name>A0A4Z0FD55_9GAMM</name>
<evidence type="ECO:0000256" key="4">
    <source>
        <dbReference type="ARBA" id="ARBA00022452"/>
    </source>
</evidence>